<feature type="active site" description="Nucleophile" evidence="10">
    <location>
        <position position="325"/>
    </location>
</feature>
<dbReference type="Gene3D" id="3.40.50.150">
    <property type="entry name" value="Vaccinia Virus protein VP39"/>
    <property type="match status" value="1"/>
</dbReference>
<comment type="similarity">
    <text evidence="2 10">Belongs to the class I-like SAM-binding methyltransferase superfamily. RsmB/NOP family.</text>
</comment>
<dbReference type="Pfam" id="PF01189">
    <property type="entry name" value="Methyltr_RsmB-F"/>
    <property type="match status" value="1"/>
</dbReference>
<dbReference type="InterPro" id="IPR057286">
    <property type="entry name" value="PUA_NSUN2"/>
</dbReference>
<evidence type="ECO:0000256" key="11">
    <source>
        <dbReference type="SAM" id="MobiDB-lite"/>
    </source>
</evidence>
<dbReference type="AlphaFoldDB" id="A0A2P6NWB1"/>
<dbReference type="Pfam" id="PF25376">
    <property type="entry name" value="Pre-PUA_NSUN2"/>
    <property type="match status" value="1"/>
</dbReference>
<dbReference type="InterPro" id="IPR023267">
    <property type="entry name" value="RCMT"/>
</dbReference>
<dbReference type="FunCoup" id="A0A2P6NWB1">
    <property type="interactions" value="1206"/>
</dbReference>
<feature type="binding site" evidence="10">
    <location>
        <begin position="172"/>
        <end position="178"/>
    </location>
    <ligand>
        <name>S-adenosyl-L-methionine</name>
        <dbReference type="ChEBI" id="CHEBI:59789"/>
    </ligand>
</feature>
<dbReference type="STRING" id="1890364.A0A2P6NWB1"/>
<dbReference type="InterPro" id="IPR001678">
    <property type="entry name" value="MeTrfase_RsmB-F_NOP2_dom"/>
</dbReference>
<reference evidence="13 14" key="1">
    <citation type="journal article" date="2018" name="Genome Biol. Evol.">
        <title>Multiple Roots of Fruiting Body Formation in Amoebozoa.</title>
        <authorList>
            <person name="Hillmann F."/>
            <person name="Forbes G."/>
            <person name="Novohradska S."/>
            <person name="Ferling I."/>
            <person name="Riege K."/>
            <person name="Groth M."/>
            <person name="Westermann M."/>
            <person name="Marz M."/>
            <person name="Spaller T."/>
            <person name="Winckler T."/>
            <person name="Schaap P."/>
            <person name="Glockner G."/>
        </authorList>
    </citation>
    <scope>NUCLEOTIDE SEQUENCE [LARGE SCALE GENOMIC DNA]</scope>
    <source>
        <strain evidence="13 14">Jena</strain>
    </source>
</reference>
<keyword evidence="5 10" id="KW-0808">Transferase</keyword>
<keyword evidence="8 10" id="KW-0694">RNA-binding</keyword>
<accession>A0A2P6NWB1</accession>
<evidence type="ECO:0000256" key="6">
    <source>
        <dbReference type="ARBA" id="ARBA00022691"/>
    </source>
</evidence>
<dbReference type="PANTHER" id="PTHR22808">
    <property type="entry name" value="NCL1 YEAST -RELATED NOL1/NOP2/FMU SUN DOMAIN-CONTAINING"/>
    <property type="match status" value="1"/>
</dbReference>
<dbReference type="EMBL" id="MDYQ01000012">
    <property type="protein sequence ID" value="PRP88254.1"/>
    <property type="molecule type" value="Genomic_DNA"/>
</dbReference>
<evidence type="ECO:0000256" key="9">
    <source>
        <dbReference type="ARBA" id="ARBA00023242"/>
    </source>
</evidence>
<evidence type="ECO:0000313" key="13">
    <source>
        <dbReference type="EMBL" id="PRP88254.1"/>
    </source>
</evidence>
<dbReference type="GO" id="GO:0016428">
    <property type="term" value="F:tRNA (cytidine-5-)-methyltransferase activity"/>
    <property type="evidence" value="ECO:0007669"/>
    <property type="project" value="InterPro"/>
</dbReference>
<feature type="region of interest" description="Disordered" evidence="11">
    <location>
        <begin position="665"/>
        <end position="701"/>
    </location>
</feature>
<feature type="domain" description="SAM-dependent MTase RsmB/NOP-type" evidence="12">
    <location>
        <begin position="55"/>
        <end position="434"/>
    </location>
</feature>
<evidence type="ECO:0000259" key="12">
    <source>
        <dbReference type="PROSITE" id="PS51686"/>
    </source>
</evidence>
<evidence type="ECO:0000256" key="5">
    <source>
        <dbReference type="ARBA" id="ARBA00022679"/>
    </source>
</evidence>
<evidence type="ECO:0000256" key="1">
    <source>
        <dbReference type="ARBA" id="ARBA00004123"/>
    </source>
</evidence>
<feature type="binding site" evidence="10">
    <location>
        <position position="272"/>
    </location>
    <ligand>
        <name>S-adenosyl-L-methionine</name>
        <dbReference type="ChEBI" id="CHEBI:59789"/>
    </ligand>
</feature>
<dbReference type="OrthoDB" id="6093671at2759"/>
<dbReference type="InParanoid" id="A0A2P6NWB1"/>
<dbReference type="InterPro" id="IPR049560">
    <property type="entry name" value="MeTrfase_RsmB-F_NOP2_cat"/>
</dbReference>
<feature type="region of interest" description="Disordered" evidence="11">
    <location>
        <begin position="1"/>
        <end position="27"/>
    </location>
</feature>
<proteinExistence type="inferred from homology"/>
<dbReference type="InterPro" id="IPR057285">
    <property type="entry name" value="Pre-PUA_NSUN2"/>
</dbReference>
<feature type="region of interest" description="Disordered" evidence="11">
    <location>
        <begin position="443"/>
        <end position="462"/>
    </location>
</feature>
<dbReference type="PRINTS" id="PR02008">
    <property type="entry name" value="RCMTFAMILY"/>
</dbReference>
<dbReference type="GO" id="GO:0005737">
    <property type="term" value="C:cytoplasm"/>
    <property type="evidence" value="ECO:0007669"/>
    <property type="project" value="TreeGrafter"/>
</dbReference>
<dbReference type="InterPro" id="IPR029063">
    <property type="entry name" value="SAM-dependent_MTases_sf"/>
</dbReference>
<dbReference type="Pfam" id="PF25378">
    <property type="entry name" value="PUA_NSUN2"/>
    <property type="match status" value="1"/>
</dbReference>
<evidence type="ECO:0000313" key="14">
    <source>
        <dbReference type="Proteomes" id="UP000241769"/>
    </source>
</evidence>
<gene>
    <name evidence="13" type="ORF">PROFUN_03363</name>
</gene>
<evidence type="ECO:0000256" key="4">
    <source>
        <dbReference type="ARBA" id="ARBA00022603"/>
    </source>
</evidence>
<keyword evidence="7" id="KW-0819">tRNA processing</keyword>
<comment type="subcellular location">
    <subcellularLocation>
        <location evidence="1">Nucleus</location>
    </subcellularLocation>
</comment>
<dbReference type="GO" id="GO:0000049">
    <property type="term" value="F:tRNA binding"/>
    <property type="evidence" value="ECO:0007669"/>
    <property type="project" value="UniProtKB-KW"/>
</dbReference>
<keyword evidence="6 10" id="KW-0949">S-adenosyl-L-methionine</keyword>
<comment type="caution">
    <text evidence="10">Lacks conserved residue(s) required for the propagation of feature annotation.</text>
</comment>
<evidence type="ECO:0000256" key="8">
    <source>
        <dbReference type="ARBA" id="ARBA00022884"/>
    </source>
</evidence>
<keyword evidence="4 10" id="KW-0489">Methyltransferase</keyword>
<dbReference type="SUPFAM" id="SSF53335">
    <property type="entry name" value="S-adenosyl-L-methionine-dependent methyltransferases"/>
    <property type="match status" value="1"/>
</dbReference>
<dbReference type="PANTHER" id="PTHR22808:SF1">
    <property type="entry name" value="RNA CYTOSINE-C(5)-METHYLTRANSFERASE NSUN2-RELATED"/>
    <property type="match status" value="1"/>
</dbReference>
<dbReference type="GO" id="GO:0005634">
    <property type="term" value="C:nucleus"/>
    <property type="evidence" value="ECO:0007669"/>
    <property type="project" value="UniProtKB-SubCell"/>
</dbReference>
<dbReference type="InterPro" id="IPR018314">
    <property type="entry name" value="RsmB/NOL1/NOP2-like_CS"/>
</dbReference>
<name>A0A2P6NWB1_9EUKA</name>
<comment type="caution">
    <text evidence="13">The sequence shown here is derived from an EMBL/GenBank/DDBJ whole genome shotgun (WGS) entry which is preliminary data.</text>
</comment>
<feature type="binding site" evidence="10">
    <location>
        <position position="204"/>
    </location>
    <ligand>
        <name>S-adenosyl-L-methionine</name>
        <dbReference type="ChEBI" id="CHEBI:59789"/>
    </ligand>
</feature>
<dbReference type="PRINTS" id="PR02011">
    <property type="entry name" value="RCMTNCL1"/>
</dbReference>
<feature type="compositionally biased region" description="Basic and acidic residues" evidence="11">
    <location>
        <begin position="9"/>
        <end position="23"/>
    </location>
</feature>
<evidence type="ECO:0000256" key="7">
    <source>
        <dbReference type="ARBA" id="ARBA00022694"/>
    </source>
</evidence>
<organism evidence="13 14">
    <name type="scientific">Planoprotostelium fungivorum</name>
    <dbReference type="NCBI Taxonomy" id="1890364"/>
    <lineage>
        <taxon>Eukaryota</taxon>
        <taxon>Amoebozoa</taxon>
        <taxon>Evosea</taxon>
        <taxon>Variosea</taxon>
        <taxon>Cavosteliida</taxon>
        <taxon>Cavosteliaceae</taxon>
        <taxon>Planoprotostelium</taxon>
    </lineage>
</organism>
<dbReference type="PROSITE" id="PS51686">
    <property type="entry name" value="SAM_MT_RSMB_NOP"/>
    <property type="match status" value="1"/>
</dbReference>
<sequence>MGKKRGGKPTREGKPKRERKEGDASGWTTYKRENQVFEDYYKAQKIVPEEQWESFVAALRRPLPTTFRVTENTPFTAEIKKKLQIFAQMAATTLDDGTVVEPPKNLEWYPNQGGWYYDVHRHALKRNPELKEFTRFLQVQTDSGNISRQEAVSMIPPMLLRVEPHHRVLDMCAAPGSKTGQIIEFLHANCPAGENPEGMVIANDADFKRCYTLMHQIQRLHSPCILVTNHEAQRFPWLKAQPHELGMKEGDVKEGITKAGKVTFQFDRVLADVPCSGDGTMRKNPDIWDDWGVHKSLGIHKLQLSIAVRGANLLKVGGRMVYSTCSMSPSENEAVVAELIRGTKGALQIVDVSQELPLLKRTPGLHTWKIQDKHGNWHENHADIKDREVSKKIPPSVFPPTAEEAASFHLERCLRLLPHQQDTGGFFVAVLEKVAPTWVSMLKEDDKSEEKTEEKVEKPDDAAKKPWMKKMYPEAPFQPFDVDNAFKSQWESIKQFYGIRDGFPTDLLMTRSDNAVKITLVSRGIKQIWTADDRKDLKIINGGVRVFNNQPGKITVGCEYRITHEGTQHLVPWTTERKIQIALSDFSTLLTETDPLTCTFSEKAANAMAATSKGCVLLQIDPTVEQPWGGYSMAAWMAKVSCHFQVAKEDLEMLRSLARHYGLIPEKEEKREETKAEEKKEEEKMEEEKKEGEVKVEEKTL</sequence>
<dbReference type="InterPro" id="IPR023270">
    <property type="entry name" value="RCMT_NCL1"/>
</dbReference>
<dbReference type="Proteomes" id="UP000241769">
    <property type="component" value="Unassembled WGS sequence"/>
</dbReference>
<keyword evidence="9" id="KW-0539">Nucleus</keyword>
<keyword evidence="14" id="KW-1185">Reference proteome</keyword>
<evidence type="ECO:0000256" key="2">
    <source>
        <dbReference type="ARBA" id="ARBA00007494"/>
    </source>
</evidence>
<protein>
    <recommendedName>
        <fullName evidence="12">SAM-dependent MTase RsmB/NOP-type domain-containing protein</fullName>
    </recommendedName>
</protein>
<dbReference type="PROSITE" id="PS01153">
    <property type="entry name" value="NOL1_NOP2_SUN"/>
    <property type="match status" value="1"/>
</dbReference>
<keyword evidence="3" id="KW-0820">tRNA-binding</keyword>
<evidence type="ECO:0000256" key="3">
    <source>
        <dbReference type="ARBA" id="ARBA00022555"/>
    </source>
</evidence>
<dbReference type="GO" id="GO:0030488">
    <property type="term" value="P:tRNA methylation"/>
    <property type="evidence" value="ECO:0007669"/>
    <property type="project" value="TreeGrafter"/>
</dbReference>
<evidence type="ECO:0000256" key="10">
    <source>
        <dbReference type="PROSITE-ProRule" id="PRU01023"/>
    </source>
</evidence>